<comment type="similarity">
    <text evidence="1 4">Belongs to the short-chain dehydrogenases/reductases (SDR) family.</text>
</comment>
<protein>
    <submittedName>
        <fullName evidence="5">Uncharacterized protein</fullName>
    </submittedName>
</protein>
<dbReference type="PRINTS" id="PR00080">
    <property type="entry name" value="SDRFAMILY"/>
</dbReference>
<keyword evidence="2" id="KW-0521">NADP</keyword>
<evidence type="ECO:0000313" key="6">
    <source>
        <dbReference type="Proteomes" id="UP000054342"/>
    </source>
</evidence>
<dbReference type="InterPro" id="IPR020904">
    <property type="entry name" value="Sc_DH/Rdtase_CS"/>
</dbReference>
<dbReference type="GO" id="GO:0005737">
    <property type="term" value="C:cytoplasm"/>
    <property type="evidence" value="ECO:0007669"/>
    <property type="project" value="TreeGrafter"/>
</dbReference>
<dbReference type="GeneID" id="25326977"/>
<dbReference type="EMBL" id="KN847319">
    <property type="protein sequence ID" value="KIW56404.1"/>
    <property type="molecule type" value="Genomic_DNA"/>
</dbReference>
<keyword evidence="3" id="KW-0560">Oxidoreductase</keyword>
<dbReference type="PROSITE" id="PS00061">
    <property type="entry name" value="ADH_SHORT"/>
    <property type="match status" value="1"/>
</dbReference>
<evidence type="ECO:0000256" key="2">
    <source>
        <dbReference type="ARBA" id="ARBA00022857"/>
    </source>
</evidence>
<accession>A0A0D2F8P1</accession>
<dbReference type="Proteomes" id="UP000054342">
    <property type="component" value="Unassembled WGS sequence"/>
</dbReference>
<gene>
    <name evidence="5" type="ORF">PV05_05069</name>
</gene>
<dbReference type="STRING" id="348802.A0A0D2F8P1"/>
<dbReference type="InterPro" id="IPR002347">
    <property type="entry name" value="SDR_fam"/>
</dbReference>
<dbReference type="Gene3D" id="3.40.50.720">
    <property type="entry name" value="NAD(P)-binding Rossmann-like Domain"/>
    <property type="match status" value="1"/>
</dbReference>
<name>A0A0D2F8P1_9EURO</name>
<dbReference type="GO" id="GO:0016616">
    <property type="term" value="F:oxidoreductase activity, acting on the CH-OH group of donors, NAD or NADP as acceptor"/>
    <property type="evidence" value="ECO:0007669"/>
    <property type="project" value="TreeGrafter"/>
</dbReference>
<proteinExistence type="inferred from homology"/>
<evidence type="ECO:0000313" key="5">
    <source>
        <dbReference type="EMBL" id="KIW56404.1"/>
    </source>
</evidence>
<organism evidence="5 6">
    <name type="scientific">Exophiala xenobiotica</name>
    <dbReference type="NCBI Taxonomy" id="348802"/>
    <lineage>
        <taxon>Eukaryota</taxon>
        <taxon>Fungi</taxon>
        <taxon>Dikarya</taxon>
        <taxon>Ascomycota</taxon>
        <taxon>Pezizomycotina</taxon>
        <taxon>Eurotiomycetes</taxon>
        <taxon>Chaetothyriomycetidae</taxon>
        <taxon>Chaetothyriales</taxon>
        <taxon>Herpotrichiellaceae</taxon>
        <taxon>Exophiala</taxon>
    </lineage>
</organism>
<dbReference type="InterPro" id="IPR036291">
    <property type="entry name" value="NAD(P)-bd_dom_sf"/>
</dbReference>
<dbReference type="PRINTS" id="PR00081">
    <property type="entry name" value="GDHRDH"/>
</dbReference>
<evidence type="ECO:0000256" key="3">
    <source>
        <dbReference type="ARBA" id="ARBA00023002"/>
    </source>
</evidence>
<dbReference type="PANTHER" id="PTHR44229:SF4">
    <property type="entry name" value="15-HYDROXYPROSTAGLANDIN DEHYDROGENASE [NAD(+)]"/>
    <property type="match status" value="1"/>
</dbReference>
<dbReference type="OrthoDB" id="5371740at2759"/>
<dbReference type="SUPFAM" id="SSF51735">
    <property type="entry name" value="NAD(P)-binding Rossmann-fold domains"/>
    <property type="match status" value="1"/>
</dbReference>
<dbReference type="RefSeq" id="XP_013316988.1">
    <property type="nucleotide sequence ID" value="XM_013461534.1"/>
</dbReference>
<dbReference type="Pfam" id="PF00106">
    <property type="entry name" value="adh_short"/>
    <property type="match status" value="1"/>
</dbReference>
<reference evidence="5 6" key="1">
    <citation type="submission" date="2015-01" db="EMBL/GenBank/DDBJ databases">
        <title>The Genome Sequence of Exophiala xenobiotica CBS118157.</title>
        <authorList>
            <consortium name="The Broad Institute Genomics Platform"/>
            <person name="Cuomo C."/>
            <person name="de Hoog S."/>
            <person name="Gorbushina A."/>
            <person name="Stielow B."/>
            <person name="Teixiera M."/>
            <person name="Abouelleil A."/>
            <person name="Chapman S.B."/>
            <person name="Priest M."/>
            <person name="Young S.K."/>
            <person name="Wortman J."/>
            <person name="Nusbaum C."/>
            <person name="Birren B."/>
        </authorList>
    </citation>
    <scope>NUCLEOTIDE SEQUENCE [LARGE SCALE GENOMIC DNA]</scope>
    <source>
        <strain evidence="5 6">CBS 118157</strain>
    </source>
</reference>
<dbReference type="PANTHER" id="PTHR44229">
    <property type="entry name" value="15-HYDROXYPROSTAGLANDIN DEHYDROGENASE [NAD(+)]"/>
    <property type="match status" value="1"/>
</dbReference>
<evidence type="ECO:0000256" key="4">
    <source>
        <dbReference type="RuleBase" id="RU000363"/>
    </source>
</evidence>
<dbReference type="HOGENOM" id="CLU_010194_13_0_1"/>
<sequence>MASSNVALVTGGASGIGLALTKHLLQRGFRVVVADLNGKRGAELQQELGSEFLFVECDVTDWNAQAKLFRKAYDWAGQIDFLAANAGIASIEPVYELSMNAAGELEKPNLATIEVDLLAVFYGLTLFRHYHQKREDRGEGKIVVTASQSGLYPLHFRPTYSAAKHGVIGLVRSAGQRLLKSDGITLNAICPGPVMTGIDADMLKHIPENCRTPIQLLMDAFDKCIDEDISGAVIECSNEKMYLRDPVDYCDECARFLSVDLTKAAVFHQKG</sequence>
<evidence type="ECO:0000256" key="1">
    <source>
        <dbReference type="ARBA" id="ARBA00006484"/>
    </source>
</evidence>
<dbReference type="AlphaFoldDB" id="A0A0D2F8P1"/>
<keyword evidence="6" id="KW-1185">Reference proteome</keyword>